<dbReference type="SUPFAM" id="SSF101898">
    <property type="entry name" value="NHL repeat"/>
    <property type="match status" value="1"/>
</dbReference>
<keyword evidence="1" id="KW-0677">Repeat</keyword>
<proteinExistence type="predicted"/>
<dbReference type="GO" id="GO:0000209">
    <property type="term" value="P:protein polyubiquitination"/>
    <property type="evidence" value="ECO:0007669"/>
    <property type="project" value="TreeGrafter"/>
</dbReference>
<name>A0AAV7KJP3_9METZ</name>
<dbReference type="InterPro" id="IPR001258">
    <property type="entry name" value="NHL_repeat"/>
</dbReference>
<sequence length="324" mass="36592">MDEKIYFSLNSPDKLLPKQTGNDGNAFHALNGSCTSDTIQPVILETVQNDSFGHSYVWRMCNRGNKHDGLFQPKGLAIDNGTEIIYVADCMNHRIQSFNKHGAHLNALKSSLLTYPWGIIVHGEFLYITCCTFDKNYLLKLCKRTGDEVKMVASESWLAGLDIDSLGNIYACEVNNFLQVFDDSLNLTKKIKLQSDYIKEDTDVWDVKIISDEFVYILCEGSQYPVQLFNMKGKLLKCVIHQSETSRGYFFHIDSDQNILISDNHESVIRMFNKKGDLILVLGAKEKINGEDILKTPTGISLNYDGNIVVCDDKLTHALQTLLT</sequence>
<dbReference type="InterPro" id="IPR011042">
    <property type="entry name" value="6-blade_b-propeller_TolB-like"/>
</dbReference>
<dbReference type="PROSITE" id="PS51125">
    <property type="entry name" value="NHL"/>
    <property type="match status" value="1"/>
</dbReference>
<evidence type="ECO:0000256" key="1">
    <source>
        <dbReference type="ARBA" id="ARBA00022737"/>
    </source>
</evidence>
<dbReference type="AlphaFoldDB" id="A0AAV7KJP3"/>
<accession>A0AAV7KJP3</accession>
<comment type="caution">
    <text evidence="3">The sequence shown here is derived from an EMBL/GenBank/DDBJ whole genome shotgun (WGS) entry which is preliminary data.</text>
</comment>
<dbReference type="GO" id="GO:0061630">
    <property type="term" value="F:ubiquitin protein ligase activity"/>
    <property type="evidence" value="ECO:0007669"/>
    <property type="project" value="TreeGrafter"/>
</dbReference>
<evidence type="ECO:0000313" key="3">
    <source>
        <dbReference type="EMBL" id="KAI6660409.1"/>
    </source>
</evidence>
<dbReference type="Proteomes" id="UP001165289">
    <property type="component" value="Unassembled WGS sequence"/>
</dbReference>
<organism evidence="3 4">
    <name type="scientific">Oopsacas minuta</name>
    <dbReference type="NCBI Taxonomy" id="111878"/>
    <lineage>
        <taxon>Eukaryota</taxon>
        <taxon>Metazoa</taxon>
        <taxon>Porifera</taxon>
        <taxon>Hexactinellida</taxon>
        <taxon>Hexasterophora</taxon>
        <taxon>Lyssacinosida</taxon>
        <taxon>Leucopsacidae</taxon>
        <taxon>Oopsacas</taxon>
    </lineage>
</organism>
<gene>
    <name evidence="3" type="ORF">LOD99_13995</name>
</gene>
<evidence type="ECO:0000256" key="2">
    <source>
        <dbReference type="PROSITE-ProRule" id="PRU00504"/>
    </source>
</evidence>
<evidence type="ECO:0000313" key="4">
    <source>
        <dbReference type="Proteomes" id="UP001165289"/>
    </source>
</evidence>
<protein>
    <submittedName>
        <fullName evidence="3">Uncharacterized protein</fullName>
    </submittedName>
</protein>
<dbReference type="PANTHER" id="PTHR24104:SF25">
    <property type="entry name" value="PROTEIN LIN-41"/>
    <property type="match status" value="1"/>
</dbReference>
<dbReference type="PANTHER" id="PTHR24104">
    <property type="entry name" value="E3 UBIQUITIN-PROTEIN LIGASE NHLRC1-RELATED"/>
    <property type="match status" value="1"/>
</dbReference>
<dbReference type="GO" id="GO:0008270">
    <property type="term" value="F:zinc ion binding"/>
    <property type="evidence" value="ECO:0007669"/>
    <property type="project" value="UniProtKB-KW"/>
</dbReference>
<dbReference type="GO" id="GO:0043161">
    <property type="term" value="P:proteasome-mediated ubiquitin-dependent protein catabolic process"/>
    <property type="evidence" value="ECO:0007669"/>
    <property type="project" value="TreeGrafter"/>
</dbReference>
<dbReference type="Gene3D" id="2.120.10.30">
    <property type="entry name" value="TolB, C-terminal domain"/>
    <property type="match status" value="2"/>
</dbReference>
<feature type="repeat" description="NHL" evidence="2">
    <location>
        <begin position="66"/>
        <end position="101"/>
    </location>
</feature>
<keyword evidence="4" id="KW-1185">Reference proteome</keyword>
<reference evidence="3 4" key="1">
    <citation type="journal article" date="2023" name="BMC Biol.">
        <title>The compact genome of the sponge Oopsacas minuta (Hexactinellida) is lacking key metazoan core genes.</title>
        <authorList>
            <person name="Santini S."/>
            <person name="Schenkelaars Q."/>
            <person name="Jourda C."/>
            <person name="Duchesne M."/>
            <person name="Belahbib H."/>
            <person name="Rocher C."/>
            <person name="Selva M."/>
            <person name="Riesgo A."/>
            <person name="Vervoort M."/>
            <person name="Leys S.P."/>
            <person name="Kodjabachian L."/>
            <person name="Le Bivic A."/>
            <person name="Borchiellini C."/>
            <person name="Claverie J.M."/>
            <person name="Renard E."/>
        </authorList>
    </citation>
    <scope>NUCLEOTIDE SEQUENCE [LARGE SCALE GENOMIC DNA]</scope>
    <source>
        <strain evidence="3">SPO-2</strain>
    </source>
</reference>
<dbReference type="EMBL" id="JAKMXF010000033">
    <property type="protein sequence ID" value="KAI6660409.1"/>
    <property type="molecule type" value="Genomic_DNA"/>
</dbReference>
<dbReference type="InterPro" id="IPR050952">
    <property type="entry name" value="TRIM-NHL_E3_ligases"/>
</dbReference>